<protein>
    <submittedName>
        <fullName evidence="2">Rho guanine nucleotide exchange factor 17 isoform X1</fullName>
    </submittedName>
</protein>
<proteinExistence type="predicted"/>
<evidence type="ECO:0000313" key="3">
    <source>
        <dbReference type="Proteomes" id="UP001279410"/>
    </source>
</evidence>
<dbReference type="Proteomes" id="UP001279410">
    <property type="component" value="Unassembled WGS sequence"/>
</dbReference>
<feature type="compositionally biased region" description="Polar residues" evidence="1">
    <location>
        <begin position="59"/>
        <end position="78"/>
    </location>
</feature>
<evidence type="ECO:0000256" key="1">
    <source>
        <dbReference type="SAM" id="MobiDB-lite"/>
    </source>
</evidence>
<comment type="caution">
    <text evidence="2">The sequence shown here is derived from an EMBL/GenBank/DDBJ whole genome shotgun (WGS) entry which is preliminary data.</text>
</comment>
<sequence length="348" mass="37111">MRRISPHLWRSATLPGVSRVSKVNIPPFVSSPGSSHCSSRYSSTETLKEEGQASCANRAGNQNFNTGDTGGSRTASSSMLSKTYHGNFTMQLPSFGQGITSRTCRECAPDYTHSNPLALVHLLEGGVSTGLGVVRPGIKEDNRCGNQVEGQIGELWKGHQCTGWAHPDSRWDPSTFYSGNRQNEGIVTEPRQTPVTPLRGGFLGSAGVNLGSRIPRDVLGSLSLYGSSLLSTWWKGLSRKADMTENSDPCLSKEEVGLQGASAVATLSEYKGGVASDLSGYSDGGLRDDGVSDYSGVIRSIVAEPRNDLSAGRSGGTQPISELDPSRTDPAASQSWPEQRERNCEARG</sequence>
<feature type="compositionally biased region" description="Basic and acidic residues" evidence="1">
    <location>
        <begin position="338"/>
        <end position="348"/>
    </location>
</feature>
<gene>
    <name evidence="2" type="ORF">AKAME5_002495900</name>
</gene>
<name>A0AAD3RKB8_LATJO</name>
<feature type="region of interest" description="Disordered" evidence="1">
    <location>
        <begin position="305"/>
        <end position="348"/>
    </location>
</feature>
<evidence type="ECO:0000313" key="2">
    <source>
        <dbReference type="EMBL" id="GLD73634.1"/>
    </source>
</evidence>
<reference evidence="2" key="1">
    <citation type="submission" date="2022-08" db="EMBL/GenBank/DDBJ databases">
        <title>Genome sequencing of akame (Lates japonicus).</title>
        <authorList>
            <person name="Hashiguchi Y."/>
            <person name="Takahashi H."/>
        </authorList>
    </citation>
    <scope>NUCLEOTIDE SEQUENCE</scope>
    <source>
        <strain evidence="2">Kochi</strain>
    </source>
</reference>
<accession>A0AAD3RKB8</accession>
<keyword evidence="3" id="KW-1185">Reference proteome</keyword>
<organism evidence="2 3">
    <name type="scientific">Lates japonicus</name>
    <name type="common">Japanese lates</name>
    <dbReference type="NCBI Taxonomy" id="270547"/>
    <lineage>
        <taxon>Eukaryota</taxon>
        <taxon>Metazoa</taxon>
        <taxon>Chordata</taxon>
        <taxon>Craniata</taxon>
        <taxon>Vertebrata</taxon>
        <taxon>Euteleostomi</taxon>
        <taxon>Actinopterygii</taxon>
        <taxon>Neopterygii</taxon>
        <taxon>Teleostei</taxon>
        <taxon>Neoteleostei</taxon>
        <taxon>Acanthomorphata</taxon>
        <taxon>Carangaria</taxon>
        <taxon>Carangaria incertae sedis</taxon>
        <taxon>Centropomidae</taxon>
        <taxon>Lates</taxon>
    </lineage>
</organism>
<dbReference type="AlphaFoldDB" id="A0AAD3RKB8"/>
<dbReference type="EMBL" id="BRZM01001707">
    <property type="protein sequence ID" value="GLD73634.1"/>
    <property type="molecule type" value="Genomic_DNA"/>
</dbReference>
<feature type="region of interest" description="Disordered" evidence="1">
    <location>
        <begin position="48"/>
        <end position="78"/>
    </location>
</feature>